<evidence type="ECO:0000313" key="3">
    <source>
        <dbReference type="Proteomes" id="UP001201262"/>
    </source>
</evidence>
<keyword evidence="1" id="KW-0732">Signal</keyword>
<dbReference type="GeneID" id="70243700"/>
<sequence length="129" mass="13686">MKSLSIIAYVLGYSVALSAAEVDFVVSMTALPGKAQAASEFWAKQMAAFRATNPPGQTGLFAFMDGNKVITVEQYVNEQAAYNWAINKTHVDGCLPILGLVDILSTTILTNANSGTQNAMMSALHGPTN</sequence>
<evidence type="ECO:0000256" key="1">
    <source>
        <dbReference type="SAM" id="SignalP"/>
    </source>
</evidence>
<protein>
    <recommendedName>
        <fullName evidence="4">ABM domain-containing protein</fullName>
    </recommendedName>
</protein>
<proteinExistence type="predicted"/>
<dbReference type="AlphaFoldDB" id="A0AAD4Q0S1"/>
<feature type="chain" id="PRO_5042050282" description="ABM domain-containing protein" evidence="1">
    <location>
        <begin position="21"/>
        <end position="129"/>
    </location>
</feature>
<gene>
    <name evidence="2" type="ORF">BGW36DRAFT_353237</name>
</gene>
<comment type="caution">
    <text evidence="2">The sequence shown here is derived from an EMBL/GenBank/DDBJ whole genome shotgun (WGS) entry which is preliminary data.</text>
</comment>
<name>A0AAD4Q0S1_9EURO</name>
<organism evidence="2 3">
    <name type="scientific">Talaromyces proteolyticus</name>
    <dbReference type="NCBI Taxonomy" id="1131652"/>
    <lineage>
        <taxon>Eukaryota</taxon>
        <taxon>Fungi</taxon>
        <taxon>Dikarya</taxon>
        <taxon>Ascomycota</taxon>
        <taxon>Pezizomycotina</taxon>
        <taxon>Eurotiomycetes</taxon>
        <taxon>Eurotiomycetidae</taxon>
        <taxon>Eurotiales</taxon>
        <taxon>Trichocomaceae</taxon>
        <taxon>Talaromyces</taxon>
        <taxon>Talaromyces sect. Bacilispori</taxon>
    </lineage>
</organism>
<dbReference type="RefSeq" id="XP_046077406.1">
    <property type="nucleotide sequence ID" value="XM_046213413.1"/>
</dbReference>
<evidence type="ECO:0008006" key="4">
    <source>
        <dbReference type="Google" id="ProtNLM"/>
    </source>
</evidence>
<accession>A0AAD4Q0S1</accession>
<dbReference type="Proteomes" id="UP001201262">
    <property type="component" value="Unassembled WGS sequence"/>
</dbReference>
<dbReference type="EMBL" id="JAJTJA010000001">
    <property type="protein sequence ID" value="KAH8704785.1"/>
    <property type="molecule type" value="Genomic_DNA"/>
</dbReference>
<keyword evidence="3" id="KW-1185">Reference proteome</keyword>
<feature type="signal peptide" evidence="1">
    <location>
        <begin position="1"/>
        <end position="20"/>
    </location>
</feature>
<evidence type="ECO:0000313" key="2">
    <source>
        <dbReference type="EMBL" id="KAH8704785.1"/>
    </source>
</evidence>
<reference evidence="2" key="1">
    <citation type="submission" date="2021-12" db="EMBL/GenBank/DDBJ databases">
        <title>Convergent genome expansion in fungi linked to evolution of root-endophyte symbiosis.</title>
        <authorList>
            <consortium name="DOE Joint Genome Institute"/>
            <person name="Ke Y.-H."/>
            <person name="Bonito G."/>
            <person name="Liao H.-L."/>
            <person name="Looney B."/>
            <person name="Rojas-Flechas A."/>
            <person name="Nash J."/>
            <person name="Hameed K."/>
            <person name="Schadt C."/>
            <person name="Martin F."/>
            <person name="Crous P.W."/>
            <person name="Miettinen O."/>
            <person name="Magnuson J.K."/>
            <person name="Labbe J."/>
            <person name="Jacobson D."/>
            <person name="Doktycz M.J."/>
            <person name="Veneault-Fourrey C."/>
            <person name="Kuo A."/>
            <person name="Mondo S."/>
            <person name="Calhoun S."/>
            <person name="Riley R."/>
            <person name="Ohm R."/>
            <person name="LaButti K."/>
            <person name="Andreopoulos B."/>
            <person name="Pangilinan J."/>
            <person name="Nolan M."/>
            <person name="Tritt A."/>
            <person name="Clum A."/>
            <person name="Lipzen A."/>
            <person name="Daum C."/>
            <person name="Barry K."/>
            <person name="Grigoriev I.V."/>
            <person name="Vilgalys R."/>
        </authorList>
    </citation>
    <scope>NUCLEOTIDE SEQUENCE</scope>
    <source>
        <strain evidence="2">PMI_201</strain>
    </source>
</reference>